<dbReference type="InterPro" id="IPR003696">
    <property type="entry name" value="Carbtransf_dom"/>
</dbReference>
<protein>
    <submittedName>
        <fullName evidence="4">Carbamoyltransferase N-terminus</fullName>
    </submittedName>
</protein>
<dbReference type="InterPro" id="IPR031730">
    <property type="entry name" value="Carbam_trans_C"/>
</dbReference>
<dbReference type="AlphaFoldDB" id="A0A1N6J221"/>
<dbReference type="Gene3D" id="3.30.420.40">
    <property type="match status" value="1"/>
</dbReference>
<dbReference type="Pfam" id="PF16861">
    <property type="entry name" value="Carbam_trans_C"/>
    <property type="match status" value="1"/>
</dbReference>
<dbReference type="InterPro" id="IPR051338">
    <property type="entry name" value="NodU/CmcH_Carbamoyltrnsfr"/>
</dbReference>
<dbReference type="Gene3D" id="3.90.870.20">
    <property type="entry name" value="Carbamoyltransferase, C-terminal domain"/>
    <property type="match status" value="1"/>
</dbReference>
<keyword evidence="5" id="KW-1185">Reference proteome</keyword>
<feature type="domain" description="Carbamoyltransferase C-terminal" evidence="3">
    <location>
        <begin position="155"/>
        <end position="245"/>
    </location>
</feature>
<evidence type="ECO:0000256" key="1">
    <source>
        <dbReference type="ARBA" id="ARBA00006129"/>
    </source>
</evidence>
<gene>
    <name evidence="4" type="ORF">SAMN05444165_2713</name>
</gene>
<name>A0A1N6J221_9BURK</name>
<dbReference type="PANTHER" id="PTHR34847">
    <property type="entry name" value="NODULATION PROTEIN U"/>
    <property type="match status" value="1"/>
</dbReference>
<evidence type="ECO:0000259" key="2">
    <source>
        <dbReference type="Pfam" id="PF02543"/>
    </source>
</evidence>
<comment type="similarity">
    <text evidence="1">Belongs to the NodU/CmcH family.</text>
</comment>
<accession>A0A1N6J221</accession>
<dbReference type="GO" id="GO:0016740">
    <property type="term" value="F:transferase activity"/>
    <property type="evidence" value="ECO:0007669"/>
    <property type="project" value="UniProtKB-KW"/>
</dbReference>
<keyword evidence="4" id="KW-0808">Transferase</keyword>
<dbReference type="InterPro" id="IPR038152">
    <property type="entry name" value="Carbam_trans_C_sf"/>
</dbReference>
<dbReference type="Pfam" id="PF02543">
    <property type="entry name" value="Carbam_trans_N"/>
    <property type="match status" value="1"/>
</dbReference>
<dbReference type="EMBL" id="FSRU01000001">
    <property type="protein sequence ID" value="SIO38312.1"/>
    <property type="molecule type" value="Genomic_DNA"/>
</dbReference>
<sequence length="329" mass="36015">MINEKFEKLFGGPRRKPEALITGREFDLAASIQLVLEHALLRLAKSVRVQTGQTALCLAGGVSLNCIANGKLLKARIFDDIWVRPAAGDSGGALGAALAGWHMEKKQPRKFTGVDSMKSALLGSSYSNDEVETALMSCGAVFRPVAESEMFDEVADLLAEGNVVGWFQGRMEFGPRSLGARAILGDARNVTMQSVLNLKIKNRESFRPFAPAILEEHVSAWFETDRPSPYMLFVVDVARIRRRALSEQEQGNSREDYYVDPAAWILLHNGVTGSLREAPPLAPASRLPPPHRSLNCRCLPLVSGQAPSKVRKGPLQTQQRLSSLIRGIA</sequence>
<proteinExistence type="inferred from homology"/>
<dbReference type="Proteomes" id="UP000185151">
    <property type="component" value="Unassembled WGS sequence"/>
</dbReference>
<feature type="domain" description="Carbamoyltransferase" evidence="2">
    <location>
        <begin position="2"/>
        <end position="98"/>
    </location>
</feature>
<evidence type="ECO:0000259" key="3">
    <source>
        <dbReference type="Pfam" id="PF16861"/>
    </source>
</evidence>
<evidence type="ECO:0000313" key="4">
    <source>
        <dbReference type="EMBL" id="SIO38312.1"/>
    </source>
</evidence>
<organism evidence="4 5">
    <name type="scientific">Paraburkholderia phenazinium</name>
    <dbReference type="NCBI Taxonomy" id="60549"/>
    <lineage>
        <taxon>Bacteria</taxon>
        <taxon>Pseudomonadati</taxon>
        <taxon>Pseudomonadota</taxon>
        <taxon>Betaproteobacteria</taxon>
        <taxon>Burkholderiales</taxon>
        <taxon>Burkholderiaceae</taxon>
        <taxon>Paraburkholderia</taxon>
    </lineage>
</organism>
<dbReference type="PANTHER" id="PTHR34847:SF1">
    <property type="entry name" value="NODULATION PROTEIN U"/>
    <property type="match status" value="1"/>
</dbReference>
<reference evidence="4 5" key="1">
    <citation type="submission" date="2016-11" db="EMBL/GenBank/DDBJ databases">
        <authorList>
            <person name="Jaros S."/>
            <person name="Januszkiewicz K."/>
            <person name="Wedrychowicz H."/>
        </authorList>
    </citation>
    <scope>NUCLEOTIDE SEQUENCE [LARGE SCALE GENOMIC DNA]</scope>
    <source>
        <strain evidence="4 5">GAS95</strain>
    </source>
</reference>
<evidence type="ECO:0000313" key="5">
    <source>
        <dbReference type="Proteomes" id="UP000185151"/>
    </source>
</evidence>